<feature type="transmembrane region" description="Helical" evidence="1">
    <location>
        <begin position="30"/>
        <end position="56"/>
    </location>
</feature>
<dbReference type="EMBL" id="JBHSEP010000005">
    <property type="protein sequence ID" value="MFC4598560.1"/>
    <property type="molecule type" value="Genomic_DNA"/>
</dbReference>
<proteinExistence type="predicted"/>
<keyword evidence="1" id="KW-1133">Transmembrane helix</keyword>
<accession>A0ABV9F9C9</accession>
<evidence type="ECO:0000256" key="1">
    <source>
        <dbReference type="SAM" id="Phobius"/>
    </source>
</evidence>
<keyword evidence="1" id="KW-0812">Transmembrane</keyword>
<comment type="caution">
    <text evidence="2">The sequence shown here is derived from an EMBL/GenBank/DDBJ whole genome shotgun (WGS) entry which is preliminary data.</text>
</comment>
<evidence type="ECO:0000313" key="2">
    <source>
        <dbReference type="EMBL" id="MFC4598560.1"/>
    </source>
</evidence>
<name>A0ABV9F9C9_9BACL</name>
<reference evidence="3" key="1">
    <citation type="journal article" date="2019" name="Int. J. Syst. Evol. Microbiol.">
        <title>The Global Catalogue of Microorganisms (GCM) 10K type strain sequencing project: providing services to taxonomists for standard genome sequencing and annotation.</title>
        <authorList>
            <consortium name="The Broad Institute Genomics Platform"/>
            <consortium name="The Broad Institute Genome Sequencing Center for Infectious Disease"/>
            <person name="Wu L."/>
            <person name="Ma J."/>
        </authorList>
    </citation>
    <scope>NUCLEOTIDE SEQUENCE [LARGE SCALE GENOMIC DNA]</scope>
    <source>
        <strain evidence="3">CCUG 49571</strain>
    </source>
</reference>
<protein>
    <submittedName>
        <fullName evidence="2">Uncharacterized protein</fullName>
    </submittedName>
</protein>
<evidence type="ECO:0000313" key="3">
    <source>
        <dbReference type="Proteomes" id="UP001596028"/>
    </source>
</evidence>
<gene>
    <name evidence="2" type="ORF">ACFO3S_09970</name>
</gene>
<dbReference type="RefSeq" id="WP_378094932.1">
    <property type="nucleotide sequence ID" value="NZ_JBHSEP010000005.1"/>
</dbReference>
<keyword evidence="1" id="KW-0472">Membrane</keyword>
<sequence>MISYDTSEISNWTLTAVVPLNEVLGPNQKILRGLLVMTALGAIVSLIIALLFTSVISKPIIGSRR</sequence>
<organism evidence="2 3">
    <name type="scientific">Cohnella hongkongensis</name>
    <dbReference type="NCBI Taxonomy" id="178337"/>
    <lineage>
        <taxon>Bacteria</taxon>
        <taxon>Bacillati</taxon>
        <taxon>Bacillota</taxon>
        <taxon>Bacilli</taxon>
        <taxon>Bacillales</taxon>
        <taxon>Paenibacillaceae</taxon>
        <taxon>Cohnella</taxon>
    </lineage>
</organism>
<dbReference type="Proteomes" id="UP001596028">
    <property type="component" value="Unassembled WGS sequence"/>
</dbReference>
<keyword evidence="3" id="KW-1185">Reference proteome</keyword>